<name>A0A917VJQ9_9ACTN</name>
<keyword evidence="10" id="KW-0472">Membrane</keyword>
<evidence type="ECO:0000313" key="12">
    <source>
        <dbReference type="EMBL" id="GGK91704.1"/>
    </source>
</evidence>
<dbReference type="InterPro" id="IPR036890">
    <property type="entry name" value="HATPase_C_sf"/>
</dbReference>
<accession>A0A917VJQ9</accession>
<keyword evidence="10" id="KW-0812">Transmembrane</keyword>
<dbReference type="Gene3D" id="3.30.565.10">
    <property type="entry name" value="Histidine kinase-like ATPase, C-terminal domain"/>
    <property type="match status" value="1"/>
</dbReference>
<dbReference type="AlphaFoldDB" id="A0A917VJQ9"/>
<dbReference type="CDD" id="cd16917">
    <property type="entry name" value="HATPase_UhpB-NarQ-NarX-like"/>
    <property type="match status" value="1"/>
</dbReference>
<dbReference type="EMBL" id="BMPQ01000019">
    <property type="protein sequence ID" value="GGK91704.1"/>
    <property type="molecule type" value="Genomic_DNA"/>
</dbReference>
<dbReference type="Gene3D" id="1.20.5.1930">
    <property type="match status" value="1"/>
</dbReference>
<reference evidence="12" key="2">
    <citation type="submission" date="2020-09" db="EMBL/GenBank/DDBJ databases">
        <authorList>
            <person name="Sun Q."/>
            <person name="Ohkuma M."/>
        </authorList>
    </citation>
    <scope>NUCLEOTIDE SEQUENCE</scope>
    <source>
        <strain evidence="12">JCM 3035</strain>
    </source>
</reference>
<feature type="transmembrane region" description="Helical" evidence="10">
    <location>
        <begin position="68"/>
        <end position="85"/>
    </location>
</feature>
<dbReference type="Pfam" id="PF23539">
    <property type="entry name" value="DUF7134"/>
    <property type="match status" value="1"/>
</dbReference>
<feature type="domain" description="Histidine kinase/HSP90-like ATPase" evidence="11">
    <location>
        <begin position="282"/>
        <end position="374"/>
    </location>
</feature>
<dbReference type="GO" id="GO:0000155">
    <property type="term" value="F:phosphorelay sensor kinase activity"/>
    <property type="evidence" value="ECO:0007669"/>
    <property type="project" value="InterPro"/>
</dbReference>
<evidence type="ECO:0000256" key="1">
    <source>
        <dbReference type="ARBA" id="ARBA00000085"/>
    </source>
</evidence>
<keyword evidence="3" id="KW-0597">Phosphoprotein</keyword>
<dbReference type="PANTHER" id="PTHR24421:SF10">
    <property type="entry name" value="NITRATE_NITRITE SENSOR PROTEIN NARQ"/>
    <property type="match status" value="1"/>
</dbReference>
<dbReference type="Pfam" id="PF07730">
    <property type="entry name" value="HisKA_3"/>
    <property type="match status" value="1"/>
</dbReference>
<keyword evidence="13" id="KW-1185">Reference proteome</keyword>
<proteinExistence type="predicted"/>
<gene>
    <name evidence="12" type="ORF">GCM10010094_60800</name>
</gene>
<evidence type="ECO:0000256" key="2">
    <source>
        <dbReference type="ARBA" id="ARBA00012438"/>
    </source>
</evidence>
<evidence type="ECO:0000256" key="8">
    <source>
        <dbReference type="ARBA" id="ARBA00023012"/>
    </source>
</evidence>
<comment type="caution">
    <text evidence="12">The sequence shown here is derived from an EMBL/GenBank/DDBJ whole genome shotgun (WGS) entry which is preliminary data.</text>
</comment>
<dbReference type="Proteomes" id="UP000637788">
    <property type="component" value="Unassembled WGS sequence"/>
</dbReference>
<evidence type="ECO:0000259" key="11">
    <source>
        <dbReference type="SMART" id="SM00387"/>
    </source>
</evidence>
<dbReference type="PANTHER" id="PTHR24421">
    <property type="entry name" value="NITRATE/NITRITE SENSOR PROTEIN NARX-RELATED"/>
    <property type="match status" value="1"/>
</dbReference>
<dbReference type="InterPro" id="IPR011712">
    <property type="entry name" value="Sig_transdc_His_kin_sub3_dim/P"/>
</dbReference>
<dbReference type="EC" id="2.7.13.3" evidence="2"/>
<feature type="transmembrane region" description="Helical" evidence="10">
    <location>
        <begin position="44"/>
        <end position="61"/>
    </location>
</feature>
<keyword evidence="10" id="KW-1133">Transmembrane helix</keyword>
<keyword evidence="6 12" id="KW-0418">Kinase</keyword>
<comment type="catalytic activity">
    <reaction evidence="1">
        <text>ATP + protein L-histidine = ADP + protein N-phospho-L-histidine.</text>
        <dbReference type="EC" id="2.7.13.3"/>
    </reaction>
</comment>
<dbReference type="InterPro" id="IPR003594">
    <property type="entry name" value="HATPase_dom"/>
</dbReference>
<feature type="region of interest" description="Disordered" evidence="9">
    <location>
        <begin position="371"/>
        <end position="391"/>
    </location>
</feature>
<protein>
    <recommendedName>
        <fullName evidence="2">histidine kinase</fullName>
        <ecNumber evidence="2">2.7.13.3</ecNumber>
    </recommendedName>
</protein>
<reference evidence="12" key="1">
    <citation type="journal article" date="2014" name="Int. J. Syst. Evol. Microbiol.">
        <title>Complete genome sequence of Corynebacterium casei LMG S-19264T (=DSM 44701T), isolated from a smear-ripened cheese.</title>
        <authorList>
            <consortium name="US DOE Joint Genome Institute (JGI-PGF)"/>
            <person name="Walter F."/>
            <person name="Albersmeier A."/>
            <person name="Kalinowski J."/>
            <person name="Ruckert C."/>
        </authorList>
    </citation>
    <scope>NUCLEOTIDE SEQUENCE</scope>
    <source>
        <strain evidence="12">JCM 3035</strain>
    </source>
</reference>
<dbReference type="GO" id="GO:0016020">
    <property type="term" value="C:membrane"/>
    <property type="evidence" value="ECO:0007669"/>
    <property type="project" value="InterPro"/>
</dbReference>
<evidence type="ECO:0000313" key="13">
    <source>
        <dbReference type="Proteomes" id="UP000637788"/>
    </source>
</evidence>
<keyword evidence="5" id="KW-0547">Nucleotide-binding</keyword>
<sequence length="391" mass="40788">MPHLDATRLRLPTGPRADMALAGVVLVLAGVAEGQRLGSNWDATTSVIGSWLLAVAVCAALPLRRRHPVAVGWFTVIGTGVYYLLSTVDGPLVVIPIAALYALAAQGRTQASVAMAAVMVIGVGAGVLVGTGDVNGTAVFMLTGWLVAVVALGAMRHGRVAYAEEEARLRATQERLRIARELHDVIGHNMSMIHVQASSALHRLRKDPTQAQEALTAIKQGSKEGLQELRATLGVLRQVDDEAPTAPSPGLSRIDELVSSAARAGLDVRIEQSGTHSPLPASVDLAAYRIVQESLTNAVKHSDARHVIVRIHHGDREVTLSVQDDGPGATRSGYGGGSGIAGMTERARALGGTLSAEPGRAGGFIVRGQLPFSDHHEPIGGAVDDQDPAGG</sequence>
<feature type="transmembrane region" description="Helical" evidence="10">
    <location>
        <begin position="114"/>
        <end position="132"/>
    </location>
</feature>
<keyword evidence="4" id="KW-0808">Transferase</keyword>
<evidence type="ECO:0000256" key="6">
    <source>
        <dbReference type="ARBA" id="ARBA00022777"/>
    </source>
</evidence>
<evidence type="ECO:0000256" key="9">
    <source>
        <dbReference type="SAM" id="MobiDB-lite"/>
    </source>
</evidence>
<evidence type="ECO:0000256" key="10">
    <source>
        <dbReference type="SAM" id="Phobius"/>
    </source>
</evidence>
<dbReference type="InterPro" id="IPR055558">
    <property type="entry name" value="DUF7134"/>
</dbReference>
<evidence type="ECO:0000256" key="5">
    <source>
        <dbReference type="ARBA" id="ARBA00022741"/>
    </source>
</evidence>
<dbReference type="RefSeq" id="WP_189325010.1">
    <property type="nucleotide sequence ID" value="NZ_BMPQ01000019.1"/>
</dbReference>
<feature type="transmembrane region" description="Helical" evidence="10">
    <location>
        <begin position="138"/>
        <end position="155"/>
    </location>
</feature>
<evidence type="ECO:0000256" key="3">
    <source>
        <dbReference type="ARBA" id="ARBA00022553"/>
    </source>
</evidence>
<dbReference type="GO" id="GO:0005524">
    <property type="term" value="F:ATP binding"/>
    <property type="evidence" value="ECO:0007669"/>
    <property type="project" value="UniProtKB-KW"/>
</dbReference>
<dbReference type="SMART" id="SM00387">
    <property type="entry name" value="HATPase_c"/>
    <property type="match status" value="1"/>
</dbReference>
<dbReference type="SUPFAM" id="SSF55874">
    <property type="entry name" value="ATPase domain of HSP90 chaperone/DNA topoisomerase II/histidine kinase"/>
    <property type="match status" value="1"/>
</dbReference>
<dbReference type="Pfam" id="PF02518">
    <property type="entry name" value="HATPase_c"/>
    <property type="match status" value="1"/>
</dbReference>
<organism evidence="12 13">
    <name type="scientific">Streptomyces flaveus</name>
    <dbReference type="NCBI Taxonomy" id="66370"/>
    <lineage>
        <taxon>Bacteria</taxon>
        <taxon>Bacillati</taxon>
        <taxon>Actinomycetota</taxon>
        <taxon>Actinomycetes</taxon>
        <taxon>Kitasatosporales</taxon>
        <taxon>Streptomycetaceae</taxon>
        <taxon>Streptomyces</taxon>
        <taxon>Streptomyces aurantiacus group</taxon>
    </lineage>
</organism>
<keyword evidence="8" id="KW-0902">Two-component regulatory system</keyword>
<dbReference type="InterPro" id="IPR050482">
    <property type="entry name" value="Sensor_HK_TwoCompSys"/>
</dbReference>
<dbReference type="GO" id="GO:0046983">
    <property type="term" value="F:protein dimerization activity"/>
    <property type="evidence" value="ECO:0007669"/>
    <property type="project" value="InterPro"/>
</dbReference>
<evidence type="ECO:0000256" key="4">
    <source>
        <dbReference type="ARBA" id="ARBA00022679"/>
    </source>
</evidence>
<evidence type="ECO:0000256" key="7">
    <source>
        <dbReference type="ARBA" id="ARBA00022840"/>
    </source>
</evidence>
<keyword evidence="7" id="KW-0067">ATP-binding</keyword>